<sequence>MFFVYVQDNKARIPIKNITNFINTHKQPTDVTIAFEDPYNKLVIPTIAKIYELALNLHNESLTLIPSYGLVPDDKTIEYEEFEFEPYNSNRVNIVAVGGTFDKLHYGHKLLLTATALYAKNKVICGVSTNVAKKEFAEKIEPLHKRIANTSEMIFKINPSVILQIEAITDVAGPVGRPGDLDLLVVSKETTSGAQAVEELRKEKNLPPIDIVSIPLITENGERLSSTMLRSRQAIDQN</sequence>
<accession>A2EH29</accession>
<keyword evidence="3" id="KW-1185">Reference proteome</keyword>
<keyword evidence="2" id="KW-0808">Transferase</keyword>
<dbReference type="SMR" id="A2EH29"/>
<evidence type="ECO:0000259" key="1">
    <source>
        <dbReference type="Pfam" id="PF01467"/>
    </source>
</evidence>
<dbReference type="VEuPathDB" id="TrichDB:TVAG_463570"/>
<proteinExistence type="predicted"/>
<name>A2EH29_TRIV3</name>
<dbReference type="Gene3D" id="3.40.50.620">
    <property type="entry name" value="HUPs"/>
    <property type="match status" value="1"/>
</dbReference>
<dbReference type="OMA" id="HNGHKKL"/>
<dbReference type="OrthoDB" id="27911at2759"/>
<evidence type="ECO:0000313" key="3">
    <source>
        <dbReference type="Proteomes" id="UP000001542"/>
    </source>
</evidence>
<dbReference type="GO" id="GO:0015937">
    <property type="term" value="P:coenzyme A biosynthetic process"/>
    <property type="evidence" value="ECO:0000318"/>
    <property type="project" value="GO_Central"/>
</dbReference>
<dbReference type="Pfam" id="PF01467">
    <property type="entry name" value="CTP_transf_like"/>
    <property type="match status" value="1"/>
</dbReference>
<protein>
    <submittedName>
        <fullName evidence="2">Cytidylyltransferase family protein</fullName>
    </submittedName>
</protein>
<gene>
    <name evidence="2" type="ORF">TVAG_463570</name>
</gene>
<dbReference type="GO" id="GO:0016779">
    <property type="term" value="F:nucleotidyltransferase activity"/>
    <property type="evidence" value="ECO:0007669"/>
    <property type="project" value="UniProtKB-KW"/>
</dbReference>
<dbReference type="InterPro" id="IPR004821">
    <property type="entry name" value="Cyt_trans-like"/>
</dbReference>
<dbReference type="InParanoid" id="A2EH29"/>
<feature type="domain" description="Cytidyltransferase-like" evidence="1">
    <location>
        <begin position="97"/>
        <end position="232"/>
    </location>
</feature>
<reference evidence="2" key="2">
    <citation type="journal article" date="2007" name="Science">
        <title>Draft genome sequence of the sexually transmitted pathogen Trichomonas vaginalis.</title>
        <authorList>
            <person name="Carlton J.M."/>
            <person name="Hirt R.P."/>
            <person name="Silva J.C."/>
            <person name="Delcher A.L."/>
            <person name="Schatz M."/>
            <person name="Zhao Q."/>
            <person name="Wortman J.R."/>
            <person name="Bidwell S.L."/>
            <person name="Alsmark U.C.M."/>
            <person name="Besteiro S."/>
            <person name="Sicheritz-Ponten T."/>
            <person name="Noel C.J."/>
            <person name="Dacks J.B."/>
            <person name="Foster P.G."/>
            <person name="Simillion C."/>
            <person name="Van de Peer Y."/>
            <person name="Miranda-Saavedra D."/>
            <person name="Barton G.J."/>
            <person name="Westrop G.D."/>
            <person name="Mueller S."/>
            <person name="Dessi D."/>
            <person name="Fiori P.L."/>
            <person name="Ren Q."/>
            <person name="Paulsen I."/>
            <person name="Zhang H."/>
            <person name="Bastida-Corcuera F.D."/>
            <person name="Simoes-Barbosa A."/>
            <person name="Brown M.T."/>
            <person name="Hayes R.D."/>
            <person name="Mukherjee M."/>
            <person name="Okumura C.Y."/>
            <person name="Schneider R."/>
            <person name="Smith A.J."/>
            <person name="Vanacova S."/>
            <person name="Villalvazo M."/>
            <person name="Haas B.J."/>
            <person name="Pertea M."/>
            <person name="Feldblyum T.V."/>
            <person name="Utterback T.R."/>
            <person name="Shu C.L."/>
            <person name="Osoegawa K."/>
            <person name="de Jong P.J."/>
            <person name="Hrdy I."/>
            <person name="Horvathova L."/>
            <person name="Zubacova Z."/>
            <person name="Dolezal P."/>
            <person name="Malik S.B."/>
            <person name="Logsdon J.M. Jr."/>
            <person name="Henze K."/>
            <person name="Gupta A."/>
            <person name="Wang C.C."/>
            <person name="Dunne R.L."/>
            <person name="Upcroft J.A."/>
            <person name="Upcroft P."/>
            <person name="White O."/>
            <person name="Salzberg S.L."/>
            <person name="Tang P."/>
            <person name="Chiu C.-H."/>
            <person name="Lee Y.-S."/>
            <person name="Embley T.M."/>
            <person name="Coombs G.H."/>
            <person name="Mottram J.C."/>
            <person name="Tachezy J."/>
            <person name="Fraser-Liggett C.M."/>
            <person name="Johnson P.J."/>
        </authorList>
    </citation>
    <scope>NUCLEOTIDE SEQUENCE [LARGE SCALE GENOMIC DNA]</scope>
    <source>
        <strain evidence="2">G3</strain>
    </source>
</reference>
<evidence type="ECO:0000313" key="2">
    <source>
        <dbReference type="EMBL" id="EAY08077.1"/>
    </source>
</evidence>
<dbReference type="eggNOG" id="KOG3351">
    <property type="taxonomic scope" value="Eukaryota"/>
</dbReference>
<dbReference type="VEuPathDB" id="TrichDB:TVAGG3_0077660"/>
<keyword evidence="2" id="KW-0548">Nucleotidyltransferase</keyword>
<dbReference type="InterPro" id="IPR014729">
    <property type="entry name" value="Rossmann-like_a/b/a_fold"/>
</dbReference>
<dbReference type="KEGG" id="tva:4765973"/>
<dbReference type="RefSeq" id="XP_001320300.1">
    <property type="nucleotide sequence ID" value="XM_001320265.1"/>
</dbReference>
<dbReference type="STRING" id="5722.A2EH29"/>
<dbReference type="SUPFAM" id="SSF52374">
    <property type="entry name" value="Nucleotidylyl transferase"/>
    <property type="match status" value="1"/>
</dbReference>
<dbReference type="AlphaFoldDB" id="A2EH29"/>
<dbReference type="GO" id="GO:0004140">
    <property type="term" value="F:dephospho-CoA kinase activity"/>
    <property type="evidence" value="ECO:0000318"/>
    <property type="project" value="GO_Central"/>
</dbReference>
<dbReference type="PANTHER" id="PTHR10695:SF46">
    <property type="entry name" value="BIFUNCTIONAL COENZYME A SYNTHASE-RELATED"/>
    <property type="match status" value="1"/>
</dbReference>
<reference evidence="2" key="1">
    <citation type="submission" date="2006-10" db="EMBL/GenBank/DDBJ databases">
        <authorList>
            <person name="Amadeo P."/>
            <person name="Zhao Q."/>
            <person name="Wortman J."/>
            <person name="Fraser-Liggett C."/>
            <person name="Carlton J."/>
        </authorList>
    </citation>
    <scope>NUCLEOTIDE SEQUENCE</scope>
    <source>
        <strain evidence="2">G3</strain>
    </source>
</reference>
<dbReference type="EMBL" id="DS113386">
    <property type="protein sequence ID" value="EAY08077.1"/>
    <property type="molecule type" value="Genomic_DNA"/>
</dbReference>
<dbReference type="PANTHER" id="PTHR10695">
    <property type="entry name" value="DEPHOSPHO-COA KINASE-RELATED"/>
    <property type="match status" value="1"/>
</dbReference>
<organism evidence="2 3">
    <name type="scientific">Trichomonas vaginalis (strain ATCC PRA-98 / G3)</name>
    <dbReference type="NCBI Taxonomy" id="412133"/>
    <lineage>
        <taxon>Eukaryota</taxon>
        <taxon>Metamonada</taxon>
        <taxon>Parabasalia</taxon>
        <taxon>Trichomonadida</taxon>
        <taxon>Trichomonadidae</taxon>
        <taxon>Trichomonas</taxon>
    </lineage>
</organism>
<dbReference type="Proteomes" id="UP000001542">
    <property type="component" value="Unassembled WGS sequence"/>
</dbReference>
<dbReference type="NCBIfam" id="NF001985">
    <property type="entry name" value="PRK00777.1"/>
    <property type="match status" value="1"/>
</dbReference>